<accession>Q49621</accession>
<dbReference type="InterPro" id="IPR016039">
    <property type="entry name" value="Thiolase-like"/>
</dbReference>
<protein>
    <submittedName>
        <fullName evidence="2">Kas</fullName>
    </submittedName>
</protein>
<proteinExistence type="predicted"/>
<name>Q49621_MYCLR</name>
<reference evidence="2" key="1">
    <citation type="submission" date="1994-01" db="EMBL/GenBank/DDBJ databases">
        <authorList>
            <person name="Smith D.R."/>
        </authorList>
    </citation>
    <scope>NUCLEOTIDE SEQUENCE</scope>
</reference>
<feature type="domain" description="Beta-ketoacyl synthase-like N-terminal" evidence="1">
    <location>
        <begin position="2"/>
        <end position="41"/>
    </location>
</feature>
<reference evidence="2" key="2">
    <citation type="submission" date="1994-03" db="EMBL/GenBank/DDBJ databases">
        <authorList>
            <person name="Robison K."/>
        </authorList>
    </citation>
    <scope>NUCLEOTIDE SEQUENCE</scope>
</reference>
<dbReference type="SUPFAM" id="SSF53901">
    <property type="entry name" value="Thiolase-like"/>
    <property type="match status" value="1"/>
</dbReference>
<dbReference type="GO" id="GO:0016746">
    <property type="term" value="F:acyltransferase activity"/>
    <property type="evidence" value="ECO:0007669"/>
    <property type="project" value="InterPro"/>
</dbReference>
<evidence type="ECO:0000313" key="2">
    <source>
        <dbReference type="EMBL" id="AAA17064.1"/>
    </source>
</evidence>
<organism evidence="2">
    <name type="scientific">Mycobacterium leprae</name>
    <dbReference type="NCBI Taxonomy" id="1769"/>
    <lineage>
        <taxon>Bacteria</taxon>
        <taxon>Bacillati</taxon>
        <taxon>Actinomycetota</taxon>
        <taxon>Actinomycetes</taxon>
        <taxon>Mycobacteriales</taxon>
        <taxon>Mycobacteriaceae</taxon>
        <taxon>Mycobacterium</taxon>
    </lineage>
</organism>
<dbReference type="AlphaFoldDB" id="Q49621"/>
<dbReference type="Gene3D" id="3.40.47.10">
    <property type="match status" value="1"/>
</dbReference>
<dbReference type="EMBL" id="U00010">
    <property type="protein sequence ID" value="AAA17064.1"/>
    <property type="molecule type" value="Genomic_DNA"/>
</dbReference>
<dbReference type="Pfam" id="PF00109">
    <property type="entry name" value="ketoacyl-synt"/>
    <property type="match status" value="1"/>
</dbReference>
<sequence length="84" mass="9237">MSYFFGMGGTRVTVDSSQSSSLVAVYLTCGSLRTGASPLAVLRWHPSQPGERNRVIEKGVWGIFGVWPHLSVCWALGWICTFTE</sequence>
<dbReference type="PIR" id="S72700">
    <property type="entry name" value="S72700"/>
</dbReference>
<evidence type="ECO:0000259" key="1">
    <source>
        <dbReference type="Pfam" id="PF00109"/>
    </source>
</evidence>
<dbReference type="InterPro" id="IPR014030">
    <property type="entry name" value="Ketoacyl_synth_N"/>
</dbReference>